<dbReference type="GO" id="GO:0016301">
    <property type="term" value="F:kinase activity"/>
    <property type="evidence" value="ECO:0007669"/>
    <property type="project" value="UniProtKB-KW"/>
</dbReference>
<keyword evidence="1" id="KW-0808">Transferase</keyword>
<dbReference type="Proteomes" id="UP001597191">
    <property type="component" value="Unassembled WGS sequence"/>
</dbReference>
<dbReference type="SUPFAM" id="SSF52540">
    <property type="entry name" value="P-loop containing nucleoside triphosphate hydrolases"/>
    <property type="match status" value="1"/>
</dbReference>
<gene>
    <name evidence="1" type="ORF">ACFQ4R_10080</name>
</gene>
<protein>
    <submittedName>
        <fullName evidence="1">Adenylylsulfate kinase</fullName>
    </submittedName>
</protein>
<evidence type="ECO:0000313" key="2">
    <source>
        <dbReference type="Proteomes" id="UP001597191"/>
    </source>
</evidence>
<dbReference type="RefSeq" id="WP_191987267.1">
    <property type="nucleotide sequence ID" value="NZ_JBHTOH010000090.1"/>
</dbReference>
<keyword evidence="1" id="KW-0418">Kinase</keyword>
<name>A0ABW4BNY1_9LACO</name>
<organism evidence="1 2">
    <name type="scientific">Lapidilactobacillus gannanensis</name>
    <dbReference type="NCBI Taxonomy" id="2486002"/>
    <lineage>
        <taxon>Bacteria</taxon>
        <taxon>Bacillati</taxon>
        <taxon>Bacillota</taxon>
        <taxon>Bacilli</taxon>
        <taxon>Lactobacillales</taxon>
        <taxon>Lactobacillaceae</taxon>
        <taxon>Lapidilactobacillus</taxon>
    </lineage>
</organism>
<comment type="caution">
    <text evidence="1">The sequence shown here is derived from an EMBL/GenBank/DDBJ whole genome shotgun (WGS) entry which is preliminary data.</text>
</comment>
<dbReference type="Gene3D" id="3.40.50.300">
    <property type="entry name" value="P-loop containing nucleotide triphosphate hydrolases"/>
    <property type="match status" value="1"/>
</dbReference>
<proteinExistence type="predicted"/>
<keyword evidence="2" id="KW-1185">Reference proteome</keyword>
<accession>A0ABW4BNY1</accession>
<dbReference type="EMBL" id="JBHTOH010000090">
    <property type="protein sequence ID" value="MFD1411927.1"/>
    <property type="molecule type" value="Genomic_DNA"/>
</dbReference>
<dbReference type="InterPro" id="IPR027417">
    <property type="entry name" value="P-loop_NTPase"/>
</dbReference>
<sequence>MVIIMKSKVVVVSGLTAGGKTTLVQALHQKLKNSCVISFDDYDIDALPSAPPITEPLATNVAQYDISAVIKACQKANGHCETILLDFPFGNRHPDLAPLIDLTVYNQVSLDVRLARQLLRDSEGERAGLIAAYLEIARPLFIVNEQFVMATADLALDGMTPVADRVSLVKNRLIQL</sequence>
<evidence type="ECO:0000313" key="1">
    <source>
        <dbReference type="EMBL" id="MFD1411927.1"/>
    </source>
</evidence>
<reference evidence="2" key="1">
    <citation type="journal article" date="2019" name="Int. J. Syst. Evol. Microbiol.">
        <title>The Global Catalogue of Microorganisms (GCM) 10K type strain sequencing project: providing services to taxonomists for standard genome sequencing and annotation.</title>
        <authorList>
            <consortium name="The Broad Institute Genomics Platform"/>
            <consortium name="The Broad Institute Genome Sequencing Center for Infectious Disease"/>
            <person name="Wu L."/>
            <person name="Ma J."/>
        </authorList>
    </citation>
    <scope>NUCLEOTIDE SEQUENCE [LARGE SCALE GENOMIC DNA]</scope>
    <source>
        <strain evidence="2">CCM 8937</strain>
    </source>
</reference>